<feature type="transmembrane region" description="Helical" evidence="1">
    <location>
        <begin position="361"/>
        <end position="380"/>
    </location>
</feature>
<feature type="transmembrane region" description="Helical" evidence="1">
    <location>
        <begin position="270"/>
        <end position="293"/>
    </location>
</feature>
<accession>A0A2I1YJK0</accession>
<protein>
    <submittedName>
        <fullName evidence="2">ABC transporter permease</fullName>
    </submittedName>
</protein>
<name>A0A2I1YJK0_STRMC</name>
<keyword evidence="1" id="KW-0472">Membrane</keyword>
<evidence type="ECO:0000313" key="2">
    <source>
        <dbReference type="EMBL" id="PLA55022.1"/>
    </source>
</evidence>
<dbReference type="Proteomes" id="UP000235073">
    <property type="component" value="Unassembled WGS sequence"/>
</dbReference>
<dbReference type="GO" id="GO:0140359">
    <property type="term" value="F:ABC-type transporter activity"/>
    <property type="evidence" value="ECO:0007669"/>
    <property type="project" value="InterPro"/>
</dbReference>
<dbReference type="GO" id="GO:0005886">
    <property type="term" value="C:plasma membrane"/>
    <property type="evidence" value="ECO:0007669"/>
    <property type="project" value="UniProtKB-SubCell"/>
</dbReference>
<dbReference type="RefSeq" id="WP_003064820.1">
    <property type="nucleotide sequence ID" value="NZ_PKIB01000001.1"/>
</dbReference>
<dbReference type="PANTHER" id="PTHR37305:SF1">
    <property type="entry name" value="MEMBRANE PROTEIN"/>
    <property type="match status" value="1"/>
</dbReference>
<organism evidence="2 3">
    <name type="scientific">Streptococcus macedonicus</name>
    <name type="common">Streptococcus gallolyticus macedonicus</name>
    <dbReference type="NCBI Taxonomy" id="59310"/>
    <lineage>
        <taxon>Bacteria</taxon>
        <taxon>Bacillati</taxon>
        <taxon>Bacillota</taxon>
        <taxon>Bacilli</taxon>
        <taxon>Lactobacillales</taxon>
        <taxon>Streptococcaceae</taxon>
        <taxon>Streptococcus</taxon>
    </lineage>
</organism>
<keyword evidence="1" id="KW-0812">Transmembrane</keyword>
<proteinExistence type="predicted"/>
<dbReference type="EMBL" id="PKIB01000001">
    <property type="protein sequence ID" value="PLA55022.1"/>
    <property type="molecule type" value="Genomic_DNA"/>
</dbReference>
<evidence type="ECO:0000313" key="3">
    <source>
        <dbReference type="Proteomes" id="UP000235073"/>
    </source>
</evidence>
<reference evidence="2 3" key="1">
    <citation type="submission" date="2017-12" db="EMBL/GenBank/DDBJ databases">
        <title>Phylogenetic diversity of female urinary microbiome.</title>
        <authorList>
            <person name="Thomas-White K."/>
            <person name="Wolfe A.J."/>
        </authorList>
    </citation>
    <scope>NUCLEOTIDE SEQUENCE [LARGE SCALE GENOMIC DNA]</scope>
    <source>
        <strain evidence="2 3">UMB0733</strain>
    </source>
</reference>
<gene>
    <name evidence="2" type="ORF">CYK21_02800</name>
</gene>
<keyword evidence="1" id="KW-1133">Transmembrane helix</keyword>
<comment type="caution">
    <text evidence="2">The sequence shown here is derived from an EMBL/GenBank/DDBJ whole genome shotgun (WGS) entry which is preliminary data.</text>
</comment>
<dbReference type="AlphaFoldDB" id="A0A2I1YJK0"/>
<feature type="transmembrane region" description="Helical" evidence="1">
    <location>
        <begin position="172"/>
        <end position="190"/>
    </location>
</feature>
<feature type="transmembrane region" description="Helical" evidence="1">
    <location>
        <begin position="21"/>
        <end position="39"/>
    </location>
</feature>
<evidence type="ECO:0000256" key="1">
    <source>
        <dbReference type="SAM" id="Phobius"/>
    </source>
</evidence>
<sequence>MMNLVQFEMAKIRQNRTVIGALIASAFILFGIFFVGYHYSQENMAARDNSQNGYTAKLDKTIKEKYAGNLIDDKIELIISDYINLFQSNLKHEMYNGPFYPFYYDIVSAFISKNNSDIYLTMIDRTKAGDRLSVDEIDIKSLAEKNFKTFNKPLQLGNYVPWTELYRVMGNLYILIAIIVVLICSVIFSDDTSKNMNQILFTTKYGRSKSLISKLSAGLLASISIFVLVHVINIIIFICMHDTSGWKASIQANFAMKLYDFPMAWNHLQVYLWFIILQFIGILFIVALSLLISSLVQTPLSAFATATGLYLLPALLMRLFEKNIIVKYLYFFPINQTDIKNILIIMSSEKGFLGSTVTGNFLLISFFLLLGHSLLTFLTYRHMKVWRFH</sequence>
<feature type="transmembrane region" description="Helical" evidence="1">
    <location>
        <begin position="211"/>
        <end position="238"/>
    </location>
</feature>
<feature type="transmembrane region" description="Helical" evidence="1">
    <location>
        <begin position="300"/>
        <end position="320"/>
    </location>
</feature>
<dbReference type="PANTHER" id="PTHR37305">
    <property type="entry name" value="INTEGRAL MEMBRANE PROTEIN-RELATED"/>
    <property type="match status" value="1"/>
</dbReference>
<dbReference type="Pfam" id="PF12679">
    <property type="entry name" value="ABC2_membrane_2"/>
    <property type="match status" value="1"/>
</dbReference>